<dbReference type="Gene3D" id="3.10.20.310">
    <property type="entry name" value="membrane protein fhac"/>
    <property type="match status" value="1"/>
</dbReference>
<proteinExistence type="predicted"/>
<dbReference type="Gene3D" id="2.40.160.50">
    <property type="entry name" value="membrane protein fhac: a member of the omp85/tpsb transporter family"/>
    <property type="match status" value="1"/>
</dbReference>
<dbReference type="EMBL" id="SWJE01000005">
    <property type="protein sequence ID" value="TKC89395.1"/>
    <property type="molecule type" value="Genomic_DNA"/>
</dbReference>
<dbReference type="PANTHER" id="PTHR34597">
    <property type="entry name" value="SLR1661 PROTEIN"/>
    <property type="match status" value="1"/>
</dbReference>
<feature type="chain" id="PRO_5020970019" evidence="5">
    <location>
        <begin position="21"/>
        <end position="573"/>
    </location>
</feature>
<evidence type="ECO:0000259" key="6">
    <source>
        <dbReference type="Pfam" id="PF03865"/>
    </source>
</evidence>
<dbReference type="Pfam" id="PF03865">
    <property type="entry name" value="ShlB"/>
    <property type="match status" value="1"/>
</dbReference>
<dbReference type="InterPro" id="IPR013686">
    <property type="entry name" value="Polypept-transport_assoc_ShlB"/>
</dbReference>
<evidence type="ECO:0000256" key="4">
    <source>
        <dbReference type="SAM" id="MobiDB-lite"/>
    </source>
</evidence>
<dbReference type="PANTHER" id="PTHR34597:SF1">
    <property type="entry name" value="HEME_HEMOPEXIN TRANSPORTER PROTEIN HUXB"/>
    <property type="match status" value="1"/>
</dbReference>
<dbReference type="Proteomes" id="UP000305539">
    <property type="component" value="Unassembled WGS sequence"/>
</dbReference>
<keyword evidence="1" id="KW-0472">Membrane</keyword>
<accession>A0A4U1I812</accession>
<dbReference type="GO" id="GO:0046819">
    <property type="term" value="P:protein secretion by the type V secretion system"/>
    <property type="evidence" value="ECO:0007669"/>
    <property type="project" value="TreeGrafter"/>
</dbReference>
<dbReference type="RefSeq" id="WP_136894113.1">
    <property type="nucleotide sequence ID" value="NZ_SWJE01000005.1"/>
</dbReference>
<keyword evidence="9" id="KW-1185">Reference proteome</keyword>
<evidence type="ECO:0000256" key="1">
    <source>
        <dbReference type="ARBA" id="ARBA00022452"/>
    </source>
</evidence>
<gene>
    <name evidence="8" type="ORF">FAZ69_10650</name>
</gene>
<name>A0A4U1I812_9BURK</name>
<keyword evidence="1" id="KW-1134">Transmembrane beta strand</keyword>
<protein>
    <submittedName>
        <fullName evidence="8">ShlB/FhaC/HecB family hemolysin secretion/activation protein</fullName>
    </submittedName>
</protein>
<dbReference type="OrthoDB" id="572300at2"/>
<organism evidence="8 9">
    <name type="scientific">Trinickia terrae</name>
    <dbReference type="NCBI Taxonomy" id="2571161"/>
    <lineage>
        <taxon>Bacteria</taxon>
        <taxon>Pseudomonadati</taxon>
        <taxon>Pseudomonadota</taxon>
        <taxon>Betaproteobacteria</taxon>
        <taxon>Burkholderiales</taxon>
        <taxon>Burkholderiaceae</taxon>
        <taxon>Trinickia</taxon>
    </lineage>
</organism>
<dbReference type="GO" id="GO:0098046">
    <property type="term" value="C:type V protein secretion system complex"/>
    <property type="evidence" value="ECO:0007669"/>
    <property type="project" value="TreeGrafter"/>
</dbReference>
<feature type="domain" description="Polypeptide-transport-associated ShlB-type" evidence="7">
    <location>
        <begin position="86"/>
        <end position="160"/>
    </location>
</feature>
<dbReference type="GO" id="GO:0008320">
    <property type="term" value="F:protein transmembrane transporter activity"/>
    <property type="evidence" value="ECO:0007669"/>
    <property type="project" value="TreeGrafter"/>
</dbReference>
<keyword evidence="5" id="KW-0732">Signal</keyword>
<comment type="caution">
    <text evidence="8">The sequence shown here is derived from an EMBL/GenBank/DDBJ whole genome shotgun (WGS) entry which is preliminary data.</text>
</comment>
<dbReference type="InterPro" id="IPR005565">
    <property type="entry name" value="Hemolysn_activator_HlyB_C"/>
</dbReference>
<evidence type="ECO:0000313" key="8">
    <source>
        <dbReference type="EMBL" id="TKC89395.1"/>
    </source>
</evidence>
<dbReference type="InterPro" id="IPR051544">
    <property type="entry name" value="TPS_OM_transporter"/>
</dbReference>
<dbReference type="Pfam" id="PF08479">
    <property type="entry name" value="POTRA_2"/>
    <property type="match status" value="1"/>
</dbReference>
<keyword evidence="3" id="KW-0998">Cell outer membrane</keyword>
<feature type="region of interest" description="Disordered" evidence="4">
    <location>
        <begin position="32"/>
        <end position="82"/>
    </location>
</feature>
<feature type="domain" description="Haemolysin activator HlyB C-terminal" evidence="6">
    <location>
        <begin position="223"/>
        <end position="535"/>
    </location>
</feature>
<evidence type="ECO:0000256" key="2">
    <source>
        <dbReference type="ARBA" id="ARBA00022692"/>
    </source>
</evidence>
<evidence type="ECO:0000256" key="5">
    <source>
        <dbReference type="SAM" id="SignalP"/>
    </source>
</evidence>
<sequence>MKPNSLWLASCMLMSGVIGTAGLMKTARAQQAPGLPQFAPPSSGALLRDNPKLTAPDAPRNDAGTQAVAPRADGASAEQASGPAIEVRRIEVEDVPEAARPAVDAVVAPYAGQRLTLAQLREVAAKVTQALDEQGQMLSYVSIPPQKITDGIVKLRVIQGHLESLTLGQNTSHVRDKTLQAYLRQAGKSMDDMSALQDRLLLLGDLPGVGAIVPVLSAGQTPGGTAMTIDTQPASRADVVLAADNSGSSATGRNRLGMQVSANSPLGFGDRFQAVAYVSADALQYNHDGDGGNTTIGRVSYDLPVNGMGTRVGVAASRVDYTLGEPYRDDGRGHANVFSLYASHPLVRSNTRNLNLSVSLDQKEMRDTFLDDKNKRSEQQLGVDLSGDARGALWGMPSAVQYQGGIAYGRLHNPDRFYGFRTDGRFVKLTQSVKLTQAIRSGVYVELAANAQQTSRNLDSAEKMTLGGPNAVRAYSNDTVGADQGVVASATLNVVVPQVPGLTLQAFYDIAQADVAKFNARSTHVEMSGYGVGASYTINKRAILNVSFARPNGHTDLGQRPSGQVWVNTAIRF</sequence>
<feature type="signal peptide" evidence="5">
    <location>
        <begin position="1"/>
        <end position="20"/>
    </location>
</feature>
<keyword evidence="2" id="KW-0812">Transmembrane</keyword>
<evidence type="ECO:0000313" key="9">
    <source>
        <dbReference type="Proteomes" id="UP000305539"/>
    </source>
</evidence>
<dbReference type="AlphaFoldDB" id="A0A4U1I812"/>
<evidence type="ECO:0000256" key="3">
    <source>
        <dbReference type="ARBA" id="ARBA00023237"/>
    </source>
</evidence>
<reference evidence="8 9" key="1">
    <citation type="submission" date="2019-04" db="EMBL/GenBank/DDBJ databases">
        <title>Trinickia sp. 7GSK02, isolated from subtropical forest soil.</title>
        <authorList>
            <person name="Gao Z.-H."/>
            <person name="Qiu L.-H."/>
        </authorList>
    </citation>
    <scope>NUCLEOTIDE SEQUENCE [LARGE SCALE GENOMIC DNA]</scope>
    <source>
        <strain evidence="8 9">7GSK02</strain>
    </source>
</reference>
<evidence type="ECO:0000259" key="7">
    <source>
        <dbReference type="Pfam" id="PF08479"/>
    </source>
</evidence>